<dbReference type="EMBL" id="CAMAPC010000009">
    <property type="protein sequence ID" value="CAH9060302.1"/>
    <property type="molecule type" value="Genomic_DNA"/>
</dbReference>
<comment type="caution">
    <text evidence="3">The sequence shown here is derived from an EMBL/GenBank/DDBJ whole genome shotgun (WGS) entry which is preliminary data.</text>
</comment>
<evidence type="ECO:0000313" key="4">
    <source>
        <dbReference type="Proteomes" id="UP001152467"/>
    </source>
</evidence>
<dbReference type="SMART" id="SM00487">
    <property type="entry name" value="DEXDc"/>
    <property type="match status" value="1"/>
</dbReference>
<dbReference type="InterPro" id="IPR014001">
    <property type="entry name" value="Helicase_ATP-bd"/>
</dbReference>
<keyword evidence="1" id="KW-0175">Coiled coil</keyword>
<dbReference type="Gene3D" id="3.40.50.300">
    <property type="entry name" value="P-loop containing nucleotide triphosphate hydrolases"/>
    <property type="match status" value="2"/>
</dbReference>
<feature type="domain" description="Helicase ATP-binding" evidence="2">
    <location>
        <begin position="385"/>
        <end position="542"/>
    </location>
</feature>
<dbReference type="GO" id="GO:0005524">
    <property type="term" value="F:ATP binding"/>
    <property type="evidence" value="ECO:0007669"/>
    <property type="project" value="UniProtKB-KW"/>
</dbReference>
<organism evidence="3 4">
    <name type="scientific">Pseudoalteromonas holothuriae</name>
    <dbReference type="NCBI Taxonomy" id="2963714"/>
    <lineage>
        <taxon>Bacteria</taxon>
        <taxon>Pseudomonadati</taxon>
        <taxon>Pseudomonadota</taxon>
        <taxon>Gammaproteobacteria</taxon>
        <taxon>Alteromonadales</taxon>
        <taxon>Pseudoalteromonadaceae</taxon>
        <taxon>Pseudoalteromonas</taxon>
    </lineage>
</organism>
<sequence length="1155" mass="132589">MSNFNFLTEWPELQEHAKQAEAVVNSDPRSSCFYSRYTLERLVQWMYEFDNWLEKPKYDTTLNTLINQREFKNSLGSNIFPKIKAVQKAGNNAVHSERKVSPLESTQSLKELHHILYWFYRTYTAASAQGKPATNQVFDLAKLPETIQIDANLVMNSAKKLKELQKQLTERDDKHQEKLDKERDQNLELQNQLKALQQQLAEQKAQNAKVAEQVKDPHDYNEAETRTFIIDQYLKEMGWNLDATNVKEFPVSGMPISKQNPNSNGSVDYVLWGKNGKPLAVVEAKKTTRSAKEGKRQAELYANCLHSMFNQRPLIYYTNGYDIYFWDDENYIPRKVQGFLNQDEMQRLIDRRTLAKALNTIELDTNIAGRGRPYQRLAIESVCEQFDAEKQRKSLLVMATGTGKTRTTIALVDILMRAGWVKNILFLADRNALVNQAKKEFSKLLPKSSPEILSSGTSALKGRLYFSTYPTMMNLLSAAPDTRLFGVGHFDLVIVDEAHRSVYKKYRYIFDYFDALLLGLTATPKSEIDKNTFDIFEQPDGDPTYAYELKEAIGDKFLVPPKDVNIDLGFIRKGIKYAELSANEKEEWESKEQLEDKDEVLPSEVNKFLFNKDTVDKALKVLMDRGVKVAGGDRLGKTIIFAANNDHAEFIVERFDANYRKYKGKFARVVTYKETYADSLIEEFKGEKKPSDPNIPLTIAVSVDMLDTGIDVPEVVNLMFFKVIKSKVKFLQMLGRGTRLCENLFGPEDNKLFFKVFDCCKNFEYFEINPEGAKDNGAKSLSQAIFEKRLAISQQLIDNEQFGIYGAEYQRYLIDTLHNRVAGMNLDNFVVRPNRQVVEKYQKLDTWFKLTNEHLAELEKQVSVLPTEAEPLEPDEIDEELALRFDHMMLTMQLALTEKTGISDFYRNKLNQIAAKLESKASVPAVGEQLEWLQYVQSANFWTDLTLEELEQTRRKLRLLMRFIEKESTGVVYTNFQDEVLGVHENEGVYEFGQDGGLELYRKKVESYIKENQDNLTIQRIKRNQPITKLDLEELDNKLFEASGIDNIETYQSTIHPDKSLGVFIRELVGLDRGAAKEAFADYLDDAKFNSQQIRFVNTIIDFLTQNGVMSPAMLAKPPFSDIHFEGVFGLFDDGAVMDLRNKIKNIEAQAVGDG</sequence>
<evidence type="ECO:0000313" key="3">
    <source>
        <dbReference type="EMBL" id="CAH9060302.1"/>
    </source>
</evidence>
<dbReference type="GO" id="GO:0009307">
    <property type="term" value="P:DNA restriction-modification system"/>
    <property type="evidence" value="ECO:0007669"/>
    <property type="project" value="UniProtKB-KW"/>
</dbReference>
<dbReference type="CDD" id="cd18032">
    <property type="entry name" value="DEXHc_RE_I_III_res"/>
    <property type="match status" value="1"/>
</dbReference>
<dbReference type="GO" id="GO:0003677">
    <property type="term" value="F:DNA binding"/>
    <property type="evidence" value="ECO:0007669"/>
    <property type="project" value="UniProtKB-KW"/>
</dbReference>
<evidence type="ECO:0000256" key="1">
    <source>
        <dbReference type="SAM" id="Coils"/>
    </source>
</evidence>
<proteinExistence type="predicted"/>
<dbReference type="SUPFAM" id="SSF52540">
    <property type="entry name" value="P-loop containing nucleoside triphosphate hydrolases"/>
    <property type="match status" value="2"/>
</dbReference>
<evidence type="ECO:0000259" key="2">
    <source>
        <dbReference type="PROSITE" id="PS51192"/>
    </source>
</evidence>
<dbReference type="InterPro" id="IPR025285">
    <property type="entry name" value="DUF4145"/>
</dbReference>
<dbReference type="InterPro" id="IPR050742">
    <property type="entry name" value="Helicase_Restrict-Modif_Enz"/>
</dbReference>
<dbReference type="AlphaFoldDB" id="A0A9W4QZE5"/>
<name>A0A9W4QZE5_9GAMM</name>
<protein>
    <recommendedName>
        <fullName evidence="2">Helicase ATP-binding domain-containing protein</fullName>
    </recommendedName>
</protein>
<accession>A0A9W4QZE5</accession>
<dbReference type="CDD" id="cd18799">
    <property type="entry name" value="SF2_C_EcoAI-like"/>
    <property type="match status" value="1"/>
</dbReference>
<dbReference type="GO" id="GO:0009035">
    <property type="term" value="F:type I site-specific deoxyribonuclease activity"/>
    <property type="evidence" value="ECO:0007669"/>
    <property type="project" value="UniProtKB-EC"/>
</dbReference>
<keyword evidence="4" id="KW-1185">Reference proteome</keyword>
<reference evidence="3" key="1">
    <citation type="submission" date="2022-07" db="EMBL/GenBank/DDBJ databases">
        <authorList>
            <person name="Criscuolo A."/>
        </authorList>
    </citation>
    <scope>NUCLEOTIDE SEQUENCE</scope>
    <source>
        <strain evidence="3">CIP111854</strain>
    </source>
</reference>
<gene>
    <name evidence="3" type="ORF">PSECIP111854_02578</name>
</gene>
<dbReference type="PROSITE" id="PS51192">
    <property type="entry name" value="HELICASE_ATP_BIND_1"/>
    <property type="match status" value="1"/>
</dbReference>
<dbReference type="Gene3D" id="3.90.1570.30">
    <property type="match status" value="1"/>
</dbReference>
<dbReference type="PANTHER" id="PTHR47396:SF1">
    <property type="entry name" value="ATP-DEPENDENT HELICASE IRC3-RELATED"/>
    <property type="match status" value="1"/>
</dbReference>
<dbReference type="PANTHER" id="PTHR47396">
    <property type="entry name" value="TYPE I RESTRICTION ENZYME ECOKI R PROTEIN"/>
    <property type="match status" value="1"/>
</dbReference>
<dbReference type="Pfam" id="PF08463">
    <property type="entry name" value="EcoEI_R_C"/>
    <property type="match status" value="1"/>
</dbReference>
<dbReference type="InterPro" id="IPR007409">
    <property type="entry name" value="Restrct_endonuc_type1_HsdR_N"/>
</dbReference>
<dbReference type="InterPro" id="IPR013670">
    <property type="entry name" value="EcoEI_R_C_dom"/>
</dbReference>
<dbReference type="InterPro" id="IPR006935">
    <property type="entry name" value="Helicase/UvrB_N"/>
</dbReference>
<feature type="coiled-coil region" evidence="1">
    <location>
        <begin position="158"/>
        <end position="213"/>
    </location>
</feature>
<dbReference type="RefSeq" id="WP_261626552.1">
    <property type="nucleotide sequence ID" value="NZ_CAMAPC010000009.1"/>
</dbReference>
<dbReference type="Proteomes" id="UP001152467">
    <property type="component" value="Unassembled WGS sequence"/>
</dbReference>
<dbReference type="Pfam" id="PF04851">
    <property type="entry name" value="ResIII"/>
    <property type="match status" value="1"/>
</dbReference>
<dbReference type="Pfam" id="PF04313">
    <property type="entry name" value="HSDR_N"/>
    <property type="match status" value="1"/>
</dbReference>
<dbReference type="GO" id="GO:0005829">
    <property type="term" value="C:cytosol"/>
    <property type="evidence" value="ECO:0007669"/>
    <property type="project" value="TreeGrafter"/>
</dbReference>
<dbReference type="InterPro" id="IPR027417">
    <property type="entry name" value="P-loop_NTPase"/>
</dbReference>
<dbReference type="Pfam" id="PF13643">
    <property type="entry name" value="DUF4145"/>
    <property type="match status" value="1"/>
</dbReference>